<comment type="function">
    <text evidence="3">Binds medium- and long-chain acyl-CoA esters.</text>
</comment>
<feature type="compositionally biased region" description="Polar residues" evidence="4">
    <location>
        <begin position="253"/>
        <end position="271"/>
    </location>
</feature>
<feature type="domain" description="ACB" evidence="6">
    <location>
        <begin position="18"/>
        <end position="108"/>
    </location>
</feature>
<keyword evidence="1" id="KW-0175">Coiled coil</keyword>
<keyword evidence="5" id="KW-0812">Transmembrane</keyword>
<evidence type="ECO:0000259" key="6">
    <source>
        <dbReference type="PROSITE" id="PS51228"/>
    </source>
</evidence>
<dbReference type="GO" id="GO:0000062">
    <property type="term" value="F:fatty-acyl-CoA binding"/>
    <property type="evidence" value="ECO:0007669"/>
    <property type="project" value="InterPro"/>
</dbReference>
<dbReference type="PROSITE" id="PS51228">
    <property type="entry name" value="ACB_2"/>
    <property type="match status" value="1"/>
</dbReference>
<keyword evidence="5" id="KW-1133">Transmembrane helix</keyword>
<dbReference type="PANTHER" id="PTHR23310:SF77">
    <property type="entry name" value="LD25952P"/>
    <property type="match status" value="1"/>
</dbReference>
<dbReference type="EMBL" id="JAGKHQ010000001">
    <property type="protein sequence ID" value="KAG7526421.1"/>
    <property type="molecule type" value="Genomic_DNA"/>
</dbReference>
<keyword evidence="5" id="KW-0472">Membrane</keyword>
<feature type="region of interest" description="Disordered" evidence="4">
    <location>
        <begin position="381"/>
        <end position="404"/>
    </location>
</feature>
<reference evidence="7 8" key="1">
    <citation type="journal article" date="2021" name="Sci. Rep.">
        <title>Chromosome anchoring in Senegalese sole (Solea senegalensis) reveals sex-associated markers and genome rearrangements in flatfish.</title>
        <authorList>
            <person name="Guerrero-Cozar I."/>
            <person name="Gomez-Garrido J."/>
            <person name="Berbel C."/>
            <person name="Martinez-Blanch J.F."/>
            <person name="Alioto T."/>
            <person name="Claros M.G."/>
            <person name="Gagnaire P.A."/>
            <person name="Manchado M."/>
        </authorList>
    </citation>
    <scope>NUCLEOTIDE SEQUENCE [LARGE SCALE GENOMIC DNA]</scope>
    <source>
        <strain evidence="7">Sse05_10M</strain>
    </source>
</reference>
<dbReference type="FunFam" id="1.20.80.10:FF:000010">
    <property type="entry name" value="Acyl-CoA-binding domain-containing protein 5"/>
    <property type="match status" value="1"/>
</dbReference>
<evidence type="ECO:0000313" key="7">
    <source>
        <dbReference type="EMBL" id="KAG7526423.1"/>
    </source>
</evidence>
<dbReference type="AlphaFoldDB" id="A0AAV6TA36"/>
<sequence>MSSRLELSMAQEEDKHSLQAKFAAAVKVMRSLPEEGPFQPSDDMMLMFYSYFKQATVGPCNISRPSGFWDSHGKAKWDAWSSLGNMSKEEAMKNYVEDIQLILETIPISDEVSDLIRKLGNFYTVVDGDEEENEENEVNRRFFTRPFAKHADELVKPFQKPTMEGFGDLWDDIQNPQEKDHTSVTSEEEQGSKAKSEVERNKESSDCRRSEEEENGQEEHNTDDKEDEEKVWTPNLRLLMVGQEDKGWRSDTRGSTGSMEPSMSSFTNGTHSSLNSEVEEEELACSIESSVQYNPYVHFNGHLSDHIDTVPEKNHLCTDSDNEEFCDSMEHLAMEEGVSTSKARSPGSGAAPVNQKDLWFESSATPNGAEDQALTRDSYFKDGLDSSQHKSLSRRGRGSRSSRATRSSRWCVSADAASCCVSHSRNPASASRGNVNEQIAAALLRLHRDMANVLHRLQTLEMLTVTKSTSSSPRQKDSLPIARKILRPSWWPFDFSPLTVVMTALWPLIAHWLFQLYLLRRRRKTP</sequence>
<evidence type="ECO:0000313" key="8">
    <source>
        <dbReference type="Proteomes" id="UP000693946"/>
    </source>
</evidence>
<evidence type="ECO:0000256" key="4">
    <source>
        <dbReference type="SAM" id="MobiDB-lite"/>
    </source>
</evidence>
<dbReference type="InterPro" id="IPR000582">
    <property type="entry name" value="Acyl-CoA-binding_protein"/>
</dbReference>
<dbReference type="EMBL" id="JAGKHQ010000001">
    <property type="protein sequence ID" value="KAG7526423.1"/>
    <property type="molecule type" value="Genomic_DNA"/>
</dbReference>
<dbReference type="PROSITE" id="PS00880">
    <property type="entry name" value="ACB_1"/>
    <property type="match status" value="1"/>
</dbReference>
<feature type="compositionally biased region" description="Basic and acidic residues" evidence="4">
    <location>
        <begin position="190"/>
        <end position="231"/>
    </location>
</feature>
<evidence type="ECO:0000256" key="2">
    <source>
        <dbReference type="ARBA" id="ARBA00023121"/>
    </source>
</evidence>
<keyword evidence="2 3" id="KW-0446">Lipid-binding</keyword>
<dbReference type="PANTHER" id="PTHR23310">
    <property type="entry name" value="ACYL-COA-BINDING PROTEIN, ACBP"/>
    <property type="match status" value="1"/>
</dbReference>
<dbReference type="GO" id="GO:0006631">
    <property type="term" value="P:fatty acid metabolic process"/>
    <property type="evidence" value="ECO:0007669"/>
    <property type="project" value="TreeGrafter"/>
</dbReference>
<feature type="region of interest" description="Disordered" evidence="4">
    <location>
        <begin position="163"/>
        <end position="272"/>
    </location>
</feature>
<dbReference type="PIRSF" id="PIRSF002412">
    <property type="entry name" value="MA_DBI"/>
    <property type="match status" value="1"/>
</dbReference>
<feature type="transmembrane region" description="Helical" evidence="5">
    <location>
        <begin position="490"/>
        <end position="514"/>
    </location>
</feature>
<reference evidence="7" key="2">
    <citation type="submission" date="2021-03" db="EMBL/GenBank/DDBJ databases">
        <authorList>
            <person name="Guerrero-Cozar I."/>
            <person name="Gomez-Garrido J."/>
            <person name="Berbel C."/>
            <person name="Martinez-Blanch J.F."/>
            <person name="Alioto T."/>
            <person name="Claros M.G."/>
            <person name="Gagnaire P.A."/>
            <person name="Manchado M."/>
        </authorList>
    </citation>
    <scope>NUCLEOTIDE SEQUENCE</scope>
    <source>
        <strain evidence="7">Sse05_10M</strain>
        <tissue evidence="7">Blood</tissue>
    </source>
</reference>
<protein>
    <recommendedName>
        <fullName evidence="3">Acyl-CoA-binding domain-containing protein 5</fullName>
    </recommendedName>
</protein>
<evidence type="ECO:0000256" key="3">
    <source>
        <dbReference type="PIRNR" id="PIRNR002412"/>
    </source>
</evidence>
<feature type="compositionally biased region" description="Basic and acidic residues" evidence="4">
    <location>
        <begin position="243"/>
        <end position="252"/>
    </location>
</feature>
<proteinExistence type="predicted"/>
<dbReference type="CDD" id="cd00435">
    <property type="entry name" value="ACBP"/>
    <property type="match status" value="1"/>
</dbReference>
<comment type="caution">
    <text evidence="7">The sequence shown here is derived from an EMBL/GenBank/DDBJ whole genome shotgun (WGS) entry which is preliminary data.</text>
</comment>
<dbReference type="Proteomes" id="UP000693946">
    <property type="component" value="Linkage Group LG1"/>
</dbReference>
<keyword evidence="8" id="KW-1185">Reference proteome</keyword>
<organism evidence="7 8">
    <name type="scientific">Solea senegalensis</name>
    <name type="common">Senegalese sole</name>
    <dbReference type="NCBI Taxonomy" id="28829"/>
    <lineage>
        <taxon>Eukaryota</taxon>
        <taxon>Metazoa</taxon>
        <taxon>Chordata</taxon>
        <taxon>Craniata</taxon>
        <taxon>Vertebrata</taxon>
        <taxon>Euteleostomi</taxon>
        <taxon>Actinopterygii</taxon>
        <taxon>Neopterygii</taxon>
        <taxon>Teleostei</taxon>
        <taxon>Neoteleostei</taxon>
        <taxon>Acanthomorphata</taxon>
        <taxon>Carangaria</taxon>
        <taxon>Pleuronectiformes</taxon>
        <taxon>Pleuronectoidei</taxon>
        <taxon>Soleidae</taxon>
        <taxon>Solea</taxon>
    </lineage>
</organism>
<accession>A0AAV6TA36</accession>
<evidence type="ECO:0000256" key="1">
    <source>
        <dbReference type="ARBA" id="ARBA00023054"/>
    </source>
</evidence>
<keyword evidence="3" id="KW-0813">Transport</keyword>
<name>A0AAV6TA36_SOLSE</name>
<dbReference type="InterPro" id="IPR016347">
    <property type="entry name" value="ACBD5"/>
</dbReference>
<dbReference type="InterPro" id="IPR022408">
    <property type="entry name" value="Acyl-CoA-binding_prot_CS"/>
</dbReference>
<dbReference type="GO" id="GO:0005737">
    <property type="term" value="C:cytoplasm"/>
    <property type="evidence" value="ECO:0007669"/>
    <property type="project" value="TreeGrafter"/>
</dbReference>
<evidence type="ECO:0000256" key="5">
    <source>
        <dbReference type="SAM" id="Phobius"/>
    </source>
</evidence>
<feature type="compositionally biased region" description="Basic residues" evidence="4">
    <location>
        <begin position="391"/>
        <end position="400"/>
    </location>
</feature>
<dbReference type="Pfam" id="PF00887">
    <property type="entry name" value="ACBP"/>
    <property type="match status" value="1"/>
</dbReference>
<gene>
    <name evidence="7" type="ORF">JOB18_040043</name>
</gene>